<evidence type="ECO:0000256" key="2">
    <source>
        <dbReference type="ARBA" id="ARBA00022448"/>
    </source>
</evidence>
<dbReference type="GO" id="GO:0015344">
    <property type="term" value="F:siderophore uptake transmembrane transporter activity"/>
    <property type="evidence" value="ECO:0007669"/>
    <property type="project" value="TreeGrafter"/>
</dbReference>
<feature type="domain" description="TonB-dependent receptor-like beta-barrel" evidence="13">
    <location>
        <begin position="342"/>
        <end position="762"/>
    </location>
</feature>
<dbReference type="PANTHER" id="PTHR30069:SF53">
    <property type="entry name" value="COLICIN I RECEPTOR-RELATED"/>
    <property type="match status" value="1"/>
</dbReference>
<dbReference type="PANTHER" id="PTHR30069">
    <property type="entry name" value="TONB-DEPENDENT OUTER MEMBRANE RECEPTOR"/>
    <property type="match status" value="1"/>
</dbReference>
<keyword evidence="16" id="KW-1185">Reference proteome</keyword>
<evidence type="ECO:0000256" key="4">
    <source>
        <dbReference type="ARBA" id="ARBA00022692"/>
    </source>
</evidence>
<dbReference type="InterPro" id="IPR012910">
    <property type="entry name" value="Plug_dom"/>
</dbReference>
<gene>
    <name evidence="15" type="ORF">EER27_13670</name>
</gene>
<name>A0A3M8SP59_9GAMM</name>
<dbReference type="Pfam" id="PF00593">
    <property type="entry name" value="TonB_dep_Rec_b-barrel"/>
    <property type="match status" value="1"/>
</dbReference>
<keyword evidence="3 10" id="KW-1134">Transmembrane beta strand</keyword>
<dbReference type="Gene3D" id="2.40.170.20">
    <property type="entry name" value="TonB-dependent receptor, beta-barrel domain"/>
    <property type="match status" value="1"/>
</dbReference>
<keyword evidence="7 11" id="KW-0798">TonB box</keyword>
<dbReference type="Proteomes" id="UP000267049">
    <property type="component" value="Unassembled WGS sequence"/>
</dbReference>
<evidence type="ECO:0000256" key="6">
    <source>
        <dbReference type="ARBA" id="ARBA00023065"/>
    </source>
</evidence>
<protein>
    <submittedName>
        <fullName evidence="15">TonB-dependent receptor</fullName>
    </submittedName>
</protein>
<dbReference type="InterPro" id="IPR037066">
    <property type="entry name" value="Plug_dom_sf"/>
</dbReference>
<evidence type="ECO:0000256" key="7">
    <source>
        <dbReference type="ARBA" id="ARBA00023077"/>
    </source>
</evidence>
<dbReference type="InterPro" id="IPR039426">
    <property type="entry name" value="TonB-dep_rcpt-like"/>
</dbReference>
<dbReference type="EMBL" id="RIBS01000007">
    <property type="protein sequence ID" value="RNF82553.1"/>
    <property type="molecule type" value="Genomic_DNA"/>
</dbReference>
<keyword evidence="4 10" id="KW-0812">Transmembrane</keyword>
<keyword evidence="6" id="KW-0406">Ion transport</keyword>
<dbReference type="InterPro" id="IPR000531">
    <property type="entry name" value="Beta-barrel_TonB"/>
</dbReference>
<evidence type="ECO:0000256" key="9">
    <source>
        <dbReference type="ARBA" id="ARBA00023237"/>
    </source>
</evidence>
<dbReference type="SUPFAM" id="SSF56935">
    <property type="entry name" value="Porins"/>
    <property type="match status" value="1"/>
</dbReference>
<evidence type="ECO:0000256" key="3">
    <source>
        <dbReference type="ARBA" id="ARBA00022452"/>
    </source>
</evidence>
<evidence type="ECO:0000256" key="1">
    <source>
        <dbReference type="ARBA" id="ARBA00004571"/>
    </source>
</evidence>
<dbReference type="OrthoDB" id="9764669at2"/>
<organism evidence="15 16">
    <name type="scientific">Montanilutibacter psychrotolerans</name>
    <dbReference type="NCBI Taxonomy" id="1327343"/>
    <lineage>
        <taxon>Bacteria</taxon>
        <taxon>Pseudomonadati</taxon>
        <taxon>Pseudomonadota</taxon>
        <taxon>Gammaproteobacteria</taxon>
        <taxon>Lysobacterales</taxon>
        <taxon>Lysobacteraceae</taxon>
        <taxon>Montanilutibacter</taxon>
    </lineage>
</organism>
<evidence type="ECO:0000256" key="10">
    <source>
        <dbReference type="PROSITE-ProRule" id="PRU01360"/>
    </source>
</evidence>
<comment type="subcellular location">
    <subcellularLocation>
        <location evidence="1 10">Cell outer membrane</location>
        <topology evidence="1 10">Multi-pass membrane protein</topology>
    </subcellularLocation>
</comment>
<keyword evidence="8 10" id="KW-0472">Membrane</keyword>
<keyword evidence="9 10" id="KW-0998">Cell outer membrane</keyword>
<feature type="chain" id="PRO_5018021585" evidence="12">
    <location>
        <begin position="31"/>
        <end position="789"/>
    </location>
</feature>
<sequence>MPNSSGATPRASRVAVAVAAALVPLCPAVAAGPPAAAPAVAAHATDITHVDDAHETALLDAVEVRATHVERREQRLRRAQHDGAAAVIDQRRVEQANIVGSEDLLRLAPNLTLRSRYIGDRNALIGGRSNSTATGSRALVYVDGLLISDLLGATFNPPRWGMVNPAEIASMDVLYGPFSAELPGNSMGTTVQITTRYPRAMAATAEAQWFSQSYRDDYGLDDDFRGHRLGATLGQGRAGWRWFVAASALDTHSQPMGYATPSAYLDDAATLPPVHGAIGDIDPDGRARVILGATGIEHTRQSNFKAKVGVDLGDAATLELVLGHWRNDYDRRAISLLRDASGAPVYAGRWRLPDGRGIRIGDATFSPQRGSERHRQAALSVTWQLDPAWSLQAIASDYRIADNTLRNAVLPPDIAAAGGAGTVSHGDGTGWNTLDLKLDGQLGAHRVRVGLHGDHYALRQQVFATDDWRDGDAVRRSSVFGGKARTLAAYVQDHWRFASAWELGVGARFERWRAFDGVRGSAATTLHYPQRAISAWSPKLSLARELGMDWSVRMSAGKAVRFPTVSELFQGTVSGNTIVNADPHLRPEVAYARELSLLGHVGDGQVRISAFEDDIRDSLFTQLNLSVTPTVSTIQNVGRVRNRGLEFAGEWQRLGIEGLELSASLAFNRSRILANPGFPTSEGRHAPRIPRQRAAAMLSYRPDDVWRFSLAGRYSGRQWNNLDNSDRHPDTFGGTSRFTVFDVKLTRRLAPGLSLGLGIDNVGDRRAFVFHPYPRRTLLLELRYSGSAP</sequence>
<keyword evidence="15" id="KW-0675">Receptor</keyword>
<comment type="caution">
    <text evidence="15">The sequence shown here is derived from an EMBL/GenBank/DDBJ whole genome shotgun (WGS) entry which is preliminary data.</text>
</comment>
<dbReference type="RefSeq" id="WP_123088689.1">
    <property type="nucleotide sequence ID" value="NZ_RIBS01000007.1"/>
</dbReference>
<dbReference type="AlphaFoldDB" id="A0A3M8SP59"/>
<dbReference type="InterPro" id="IPR036942">
    <property type="entry name" value="Beta-barrel_TonB_sf"/>
</dbReference>
<evidence type="ECO:0000256" key="8">
    <source>
        <dbReference type="ARBA" id="ARBA00023136"/>
    </source>
</evidence>
<evidence type="ECO:0000313" key="15">
    <source>
        <dbReference type="EMBL" id="RNF82553.1"/>
    </source>
</evidence>
<evidence type="ECO:0000256" key="12">
    <source>
        <dbReference type="SAM" id="SignalP"/>
    </source>
</evidence>
<keyword evidence="2 10" id="KW-0813">Transport</keyword>
<dbReference type="GO" id="GO:0044718">
    <property type="term" value="P:siderophore transmembrane transport"/>
    <property type="evidence" value="ECO:0007669"/>
    <property type="project" value="TreeGrafter"/>
</dbReference>
<accession>A0A3M8SP59</accession>
<reference evidence="15 16" key="1">
    <citation type="submission" date="2018-11" db="EMBL/GenBank/DDBJ databases">
        <title>Lysobacter cryohumiis sp. nov., isolated from soil in the Tianshan Mountains, Xinjiang, China.</title>
        <authorList>
            <person name="Luo Y."/>
            <person name="Sheng H."/>
        </authorList>
    </citation>
    <scope>NUCLEOTIDE SEQUENCE [LARGE SCALE GENOMIC DNA]</scope>
    <source>
        <strain evidence="15 16">ZS60</strain>
    </source>
</reference>
<dbReference type="Pfam" id="PF07715">
    <property type="entry name" value="Plug"/>
    <property type="match status" value="1"/>
</dbReference>
<dbReference type="Gene3D" id="2.170.130.10">
    <property type="entry name" value="TonB-dependent receptor, plug domain"/>
    <property type="match status" value="1"/>
</dbReference>
<evidence type="ECO:0000256" key="11">
    <source>
        <dbReference type="RuleBase" id="RU003357"/>
    </source>
</evidence>
<feature type="signal peptide" evidence="12">
    <location>
        <begin position="1"/>
        <end position="30"/>
    </location>
</feature>
<proteinExistence type="inferred from homology"/>
<evidence type="ECO:0000259" key="13">
    <source>
        <dbReference type="Pfam" id="PF00593"/>
    </source>
</evidence>
<keyword evidence="5 12" id="KW-0732">Signal</keyword>
<evidence type="ECO:0000259" key="14">
    <source>
        <dbReference type="Pfam" id="PF07715"/>
    </source>
</evidence>
<evidence type="ECO:0000313" key="16">
    <source>
        <dbReference type="Proteomes" id="UP000267049"/>
    </source>
</evidence>
<comment type="similarity">
    <text evidence="10 11">Belongs to the TonB-dependent receptor family.</text>
</comment>
<dbReference type="GO" id="GO:0009279">
    <property type="term" value="C:cell outer membrane"/>
    <property type="evidence" value="ECO:0007669"/>
    <property type="project" value="UniProtKB-SubCell"/>
</dbReference>
<evidence type="ECO:0000256" key="5">
    <source>
        <dbReference type="ARBA" id="ARBA00022729"/>
    </source>
</evidence>
<dbReference type="PROSITE" id="PS52016">
    <property type="entry name" value="TONB_DEPENDENT_REC_3"/>
    <property type="match status" value="1"/>
</dbReference>
<feature type="domain" description="TonB-dependent receptor plug" evidence="14">
    <location>
        <begin position="83"/>
        <end position="188"/>
    </location>
</feature>